<dbReference type="Proteomes" id="UP000002297">
    <property type="component" value="Chromosome"/>
</dbReference>
<dbReference type="Pfam" id="PF20027">
    <property type="entry name" value="DUF6435"/>
    <property type="match status" value="1"/>
</dbReference>
<dbReference type="eggNOG" id="ENOG5033BNC">
    <property type="taxonomic scope" value="Bacteria"/>
</dbReference>
<evidence type="ECO:0000256" key="1">
    <source>
        <dbReference type="SAM" id="Coils"/>
    </source>
</evidence>
<dbReference type="NCBIfam" id="NF033487">
    <property type="entry name" value="Lacal_2735_fam"/>
    <property type="match status" value="1"/>
</dbReference>
<dbReference type="InterPro" id="IPR045493">
    <property type="entry name" value="DUF6435"/>
</dbReference>
<protein>
    <recommendedName>
        <fullName evidence="4">Lacal_2735 family protein</fullName>
    </recommendedName>
</protein>
<dbReference type="HOGENOM" id="CLU_204654_0_0_10"/>
<dbReference type="OrthoDB" id="1123018at2"/>
<dbReference type="GeneID" id="89454486"/>
<gene>
    <name evidence="2" type="ordered locus">CA2559_12608</name>
</gene>
<dbReference type="STRING" id="216432.CA2559_12608"/>
<dbReference type="AlphaFoldDB" id="A3UAP4"/>
<evidence type="ECO:0000313" key="3">
    <source>
        <dbReference type="Proteomes" id="UP000002297"/>
    </source>
</evidence>
<reference evidence="2 3" key="1">
    <citation type="journal article" date="2010" name="J. Bacteriol.">
        <title>The complete genome sequence of Croceibacter atlanticus HTCC2559T.</title>
        <authorList>
            <person name="Oh H.M."/>
            <person name="Kang I."/>
            <person name="Ferriera S."/>
            <person name="Giovannoni S.J."/>
            <person name="Cho J.C."/>
        </authorList>
    </citation>
    <scope>NUCLEOTIDE SEQUENCE [LARGE SCALE GENOMIC DNA]</scope>
    <source>
        <strain evidence="3">ATCC BAA-628 / HTCC2559 / KCTC 12090</strain>
    </source>
</reference>
<name>A3UAP4_CROAH</name>
<proteinExistence type="predicted"/>
<evidence type="ECO:0008006" key="4">
    <source>
        <dbReference type="Google" id="ProtNLM"/>
    </source>
</evidence>
<organism evidence="2 3">
    <name type="scientific">Croceibacter atlanticus (strain ATCC BAA-628 / JCM 21780 / CIP 108009 / IAM 15332 / KCTC 12090 / HTCC2559)</name>
    <dbReference type="NCBI Taxonomy" id="216432"/>
    <lineage>
        <taxon>Bacteria</taxon>
        <taxon>Pseudomonadati</taxon>
        <taxon>Bacteroidota</taxon>
        <taxon>Flavobacteriia</taxon>
        <taxon>Flavobacteriales</taxon>
        <taxon>Flavobacteriaceae</taxon>
        <taxon>Croceibacter</taxon>
    </lineage>
</organism>
<dbReference type="EMBL" id="CP002046">
    <property type="protein sequence ID" value="EAP86880.1"/>
    <property type="molecule type" value="Genomic_DNA"/>
</dbReference>
<keyword evidence="3" id="KW-1185">Reference proteome</keyword>
<accession>A3UAP4</accession>
<dbReference type="RefSeq" id="WP_013188261.1">
    <property type="nucleotide sequence ID" value="NC_014230.1"/>
</dbReference>
<evidence type="ECO:0000313" key="2">
    <source>
        <dbReference type="EMBL" id="EAP86880.1"/>
    </source>
</evidence>
<dbReference type="KEGG" id="cat:CA2559_12608"/>
<feature type="coiled-coil region" evidence="1">
    <location>
        <begin position="4"/>
        <end position="53"/>
    </location>
</feature>
<sequence length="54" mass="6242">MFGLFKKSTEKEKLQAKYAKLMEQAHKLSKSNRRASDAKVAEAEELLNKMENLE</sequence>
<keyword evidence="1" id="KW-0175">Coiled coil</keyword>